<evidence type="ECO:0000256" key="2">
    <source>
        <dbReference type="ARBA" id="ARBA00023125"/>
    </source>
</evidence>
<sequence length="224" mass="24401">MASLADQVVAEVRDGIRKRRYVPGEVYSVYQLSEALGFSRSPVREAMLRLAEAGLVEINRNRGFRVLLPQPRDLAEIFAVRLALEVPAARRCAASAESGEALMTCMNAMEQASTDEEFWAQDRQLHELILLGGGNRRAARIVAGLRETTSLLGEPTDRTHAAICSEHRPIVEAIHAVAPDRAASAMAKHLASTALLLMAEAAGLPDTSPSIRDLWHEIADQAGR</sequence>
<dbReference type="SMART" id="SM00895">
    <property type="entry name" value="FCD"/>
    <property type="match status" value="1"/>
</dbReference>
<dbReference type="GO" id="GO:0003677">
    <property type="term" value="F:DNA binding"/>
    <property type="evidence" value="ECO:0007669"/>
    <property type="project" value="UniProtKB-KW"/>
</dbReference>
<dbReference type="Gene3D" id="1.20.120.530">
    <property type="entry name" value="GntR ligand-binding domain-like"/>
    <property type="match status" value="1"/>
</dbReference>
<keyword evidence="2" id="KW-0238">DNA-binding</keyword>
<dbReference type="SMART" id="SM00345">
    <property type="entry name" value="HTH_GNTR"/>
    <property type="match status" value="1"/>
</dbReference>
<dbReference type="Pfam" id="PF00392">
    <property type="entry name" value="GntR"/>
    <property type="match status" value="1"/>
</dbReference>
<dbReference type="InterPro" id="IPR011711">
    <property type="entry name" value="GntR_C"/>
</dbReference>
<protein>
    <submittedName>
        <fullName evidence="5">GntR family transcriptional regulator</fullName>
    </submittedName>
</protein>
<feature type="domain" description="HTH gntR-type" evidence="4">
    <location>
        <begin position="2"/>
        <end position="69"/>
    </location>
</feature>
<evidence type="ECO:0000313" key="5">
    <source>
        <dbReference type="EMBL" id="MCD5316208.1"/>
    </source>
</evidence>
<gene>
    <name evidence="5" type="ORF">LR394_35460</name>
</gene>
<evidence type="ECO:0000256" key="3">
    <source>
        <dbReference type="ARBA" id="ARBA00023163"/>
    </source>
</evidence>
<comment type="caution">
    <text evidence="5">The sequence shown here is derived from an EMBL/GenBank/DDBJ whole genome shotgun (WGS) entry which is preliminary data.</text>
</comment>
<dbReference type="PANTHER" id="PTHR43537:SF5">
    <property type="entry name" value="UXU OPERON TRANSCRIPTIONAL REGULATOR"/>
    <property type="match status" value="1"/>
</dbReference>
<evidence type="ECO:0000313" key="6">
    <source>
        <dbReference type="Proteomes" id="UP001138997"/>
    </source>
</evidence>
<dbReference type="SUPFAM" id="SSF48008">
    <property type="entry name" value="GntR ligand-binding domain-like"/>
    <property type="match status" value="1"/>
</dbReference>
<dbReference type="GO" id="GO:0003700">
    <property type="term" value="F:DNA-binding transcription factor activity"/>
    <property type="evidence" value="ECO:0007669"/>
    <property type="project" value="InterPro"/>
</dbReference>
<dbReference type="Proteomes" id="UP001138997">
    <property type="component" value="Unassembled WGS sequence"/>
</dbReference>
<name>A0A9X1NL76_9ACTN</name>
<dbReference type="Pfam" id="PF07729">
    <property type="entry name" value="FCD"/>
    <property type="match status" value="1"/>
</dbReference>
<accession>A0A9X1NL76</accession>
<dbReference type="AlphaFoldDB" id="A0A9X1NL76"/>
<keyword evidence="1" id="KW-0805">Transcription regulation</keyword>
<keyword evidence="6" id="KW-1185">Reference proteome</keyword>
<dbReference type="PROSITE" id="PS50949">
    <property type="entry name" value="HTH_GNTR"/>
    <property type="match status" value="1"/>
</dbReference>
<dbReference type="InterPro" id="IPR036388">
    <property type="entry name" value="WH-like_DNA-bd_sf"/>
</dbReference>
<evidence type="ECO:0000256" key="1">
    <source>
        <dbReference type="ARBA" id="ARBA00023015"/>
    </source>
</evidence>
<dbReference type="InterPro" id="IPR000524">
    <property type="entry name" value="Tscrpt_reg_HTH_GntR"/>
</dbReference>
<reference evidence="5" key="1">
    <citation type="submission" date="2021-11" db="EMBL/GenBank/DDBJ databases">
        <title>Streptomyces corallinus and Kineosporia corallina sp. nov., two new coral-derived marine actinobacteria.</title>
        <authorList>
            <person name="Buangrab K."/>
            <person name="Sutthacheep M."/>
            <person name="Yeemin T."/>
            <person name="Harunari E."/>
            <person name="Igarashi Y."/>
            <person name="Sripreechasak P."/>
            <person name="Kanchanasin P."/>
            <person name="Tanasupawat S."/>
            <person name="Phongsopitanun W."/>
        </authorList>
    </citation>
    <scope>NUCLEOTIDE SEQUENCE</scope>
    <source>
        <strain evidence="5">JCM 31032</strain>
    </source>
</reference>
<keyword evidence="3" id="KW-0804">Transcription</keyword>
<dbReference type="Gene3D" id="1.10.10.10">
    <property type="entry name" value="Winged helix-like DNA-binding domain superfamily/Winged helix DNA-binding domain"/>
    <property type="match status" value="1"/>
</dbReference>
<dbReference type="SUPFAM" id="SSF46785">
    <property type="entry name" value="Winged helix' DNA-binding domain"/>
    <property type="match status" value="1"/>
</dbReference>
<dbReference type="EMBL" id="JAJOMB010000028">
    <property type="protein sequence ID" value="MCD5316208.1"/>
    <property type="molecule type" value="Genomic_DNA"/>
</dbReference>
<dbReference type="InterPro" id="IPR008920">
    <property type="entry name" value="TF_FadR/GntR_C"/>
</dbReference>
<evidence type="ECO:0000259" key="4">
    <source>
        <dbReference type="PROSITE" id="PS50949"/>
    </source>
</evidence>
<dbReference type="PANTHER" id="PTHR43537">
    <property type="entry name" value="TRANSCRIPTIONAL REGULATOR, GNTR FAMILY"/>
    <property type="match status" value="1"/>
</dbReference>
<dbReference type="CDD" id="cd07377">
    <property type="entry name" value="WHTH_GntR"/>
    <property type="match status" value="1"/>
</dbReference>
<dbReference type="InterPro" id="IPR036390">
    <property type="entry name" value="WH_DNA-bd_sf"/>
</dbReference>
<proteinExistence type="predicted"/>
<organism evidence="5 6">
    <name type="scientific">Kineosporia babensis</name>
    <dbReference type="NCBI Taxonomy" id="499548"/>
    <lineage>
        <taxon>Bacteria</taxon>
        <taxon>Bacillati</taxon>
        <taxon>Actinomycetota</taxon>
        <taxon>Actinomycetes</taxon>
        <taxon>Kineosporiales</taxon>
        <taxon>Kineosporiaceae</taxon>
        <taxon>Kineosporia</taxon>
    </lineage>
</organism>
<dbReference type="RefSeq" id="WP_231449061.1">
    <property type="nucleotide sequence ID" value="NZ_JAJOMB010000028.1"/>
</dbReference>